<dbReference type="EMBL" id="LR796565">
    <property type="protein sequence ID" value="CAB4151641.1"/>
    <property type="molecule type" value="Genomic_DNA"/>
</dbReference>
<name>A0A6J5LSP2_9CAUD</name>
<gene>
    <name evidence="1" type="ORF">UFOVP305_19</name>
    <name evidence="2" type="ORF">UFOVP593_26</name>
    <name evidence="3" type="ORF">UFOVP842_36</name>
</gene>
<dbReference type="EMBL" id="LR796793">
    <property type="protein sequence ID" value="CAB4166572.1"/>
    <property type="molecule type" value="Genomic_DNA"/>
</dbReference>
<protein>
    <submittedName>
        <fullName evidence="1">Uncharacterized protein</fullName>
    </submittedName>
</protein>
<sequence>MTILDPARIPVCDTSDPASLEAWYGTFGWADHLRKIVLSNCAEMIRAAAAVAEEKLSETRINDLAHTHHLYLDFILESLQGRTLREQNVRDSIERGNTLTDMRR</sequence>
<reference evidence="1" key="1">
    <citation type="submission" date="2020-04" db="EMBL/GenBank/DDBJ databases">
        <authorList>
            <person name="Chiriac C."/>
            <person name="Salcher M."/>
            <person name="Ghai R."/>
            <person name="Kavagutti S V."/>
        </authorList>
    </citation>
    <scope>NUCLEOTIDE SEQUENCE</scope>
</reference>
<evidence type="ECO:0000313" key="2">
    <source>
        <dbReference type="EMBL" id="CAB4151641.1"/>
    </source>
</evidence>
<accession>A0A6J5LSP2</accession>
<evidence type="ECO:0000313" key="3">
    <source>
        <dbReference type="EMBL" id="CAB4166572.1"/>
    </source>
</evidence>
<evidence type="ECO:0000313" key="1">
    <source>
        <dbReference type="EMBL" id="CAB4136772.1"/>
    </source>
</evidence>
<proteinExistence type="predicted"/>
<dbReference type="EMBL" id="LR796324">
    <property type="protein sequence ID" value="CAB4136772.1"/>
    <property type="molecule type" value="Genomic_DNA"/>
</dbReference>
<organism evidence="1">
    <name type="scientific">uncultured Caudovirales phage</name>
    <dbReference type="NCBI Taxonomy" id="2100421"/>
    <lineage>
        <taxon>Viruses</taxon>
        <taxon>Duplodnaviria</taxon>
        <taxon>Heunggongvirae</taxon>
        <taxon>Uroviricota</taxon>
        <taxon>Caudoviricetes</taxon>
        <taxon>Peduoviridae</taxon>
        <taxon>Maltschvirus</taxon>
        <taxon>Maltschvirus maltsch</taxon>
    </lineage>
</organism>